<dbReference type="InterPro" id="IPR043129">
    <property type="entry name" value="ATPase_NBD"/>
</dbReference>
<dbReference type="InterPro" id="IPR018485">
    <property type="entry name" value="FGGY_C"/>
</dbReference>
<keyword evidence="5" id="KW-0067">ATP-binding</keyword>
<evidence type="ECO:0000256" key="7">
    <source>
        <dbReference type="RuleBase" id="RU003733"/>
    </source>
</evidence>
<protein>
    <recommendedName>
        <fullName evidence="6">ATP:glycerol 3-phosphotransferase</fullName>
    </recommendedName>
</protein>
<evidence type="ECO:0000256" key="3">
    <source>
        <dbReference type="ARBA" id="ARBA00022741"/>
    </source>
</evidence>
<dbReference type="PANTHER" id="PTHR10196:SF69">
    <property type="entry name" value="GLYCEROL KINASE"/>
    <property type="match status" value="1"/>
</dbReference>
<dbReference type="InterPro" id="IPR000577">
    <property type="entry name" value="Carb_kinase_FGGY"/>
</dbReference>
<dbReference type="SUPFAM" id="SSF53067">
    <property type="entry name" value="Actin-like ATPase domain"/>
    <property type="match status" value="2"/>
</dbReference>
<sequence>MMRVLAIDQGTTSTRAFVVDGGGNRVVHAVEHRQFYPAPGHVEHDPEELIANIEACIAAAGEVDCAGIDNQGESCLAWDAATGRAITPVIVWQDDRTADACEALKAKGLESLVRERAGLPLDPYFSASKLGWIMENCAEARELAAQSRLRLGTTDAFFRDRLTGVFATDPTTASRTSLMNLTTCSWDPELCEIFGVPLEALPPILPTCGELGTLKNGAKLTASIVDQQAALFGHGARLPGHAKITFGTGAFALALTDRLEGGSPLLPTIAWSESNGATMYALDGGVYSASSAVNWAKKLGLWSTTAELDHFEREPAVSRGLVFVPALSGLAAPHWDRSARGAWMGLGLDTTPSDMVQAVLEGVAFRVAEVIAEMEKSVAILPPISIDGGMSRNPWFCQFVADVLGRPVRVSDEPELTALGCAQLAARGAGHDLPSEPAGRIIEPRPIPADWFATFAAARDAVQGYRQRG</sequence>
<dbReference type="Pfam" id="PF00370">
    <property type="entry name" value="FGGY_N"/>
    <property type="match status" value="1"/>
</dbReference>
<dbReference type="PIRSF" id="PIRSF000538">
    <property type="entry name" value="GlpK"/>
    <property type="match status" value="1"/>
</dbReference>
<name>A0ABW5DEJ4_9HYPH</name>
<comment type="caution">
    <text evidence="10">The sequence shown here is derived from an EMBL/GenBank/DDBJ whole genome shotgun (WGS) entry which is preliminary data.</text>
</comment>
<comment type="similarity">
    <text evidence="1 7">Belongs to the FGGY kinase family.</text>
</comment>
<dbReference type="Gene3D" id="3.30.420.40">
    <property type="match status" value="2"/>
</dbReference>
<dbReference type="RefSeq" id="WP_345100217.1">
    <property type="nucleotide sequence ID" value="NZ_BAABGS010000074.1"/>
</dbReference>
<dbReference type="Pfam" id="PF02782">
    <property type="entry name" value="FGGY_C"/>
    <property type="match status" value="1"/>
</dbReference>
<evidence type="ECO:0000256" key="5">
    <source>
        <dbReference type="ARBA" id="ARBA00022840"/>
    </source>
</evidence>
<dbReference type="GO" id="GO:0016301">
    <property type="term" value="F:kinase activity"/>
    <property type="evidence" value="ECO:0007669"/>
    <property type="project" value="UniProtKB-KW"/>
</dbReference>
<keyword evidence="4 7" id="KW-0418">Kinase</keyword>
<evidence type="ECO:0000259" key="8">
    <source>
        <dbReference type="Pfam" id="PF00370"/>
    </source>
</evidence>
<evidence type="ECO:0000256" key="1">
    <source>
        <dbReference type="ARBA" id="ARBA00009156"/>
    </source>
</evidence>
<proteinExistence type="inferred from homology"/>
<accession>A0ABW5DEJ4</accession>
<keyword evidence="3" id="KW-0547">Nucleotide-binding</keyword>
<evidence type="ECO:0000256" key="2">
    <source>
        <dbReference type="ARBA" id="ARBA00022679"/>
    </source>
</evidence>
<dbReference type="PROSITE" id="PS00445">
    <property type="entry name" value="FGGY_KINASES_2"/>
    <property type="match status" value="1"/>
</dbReference>
<evidence type="ECO:0000313" key="10">
    <source>
        <dbReference type="EMBL" id="MFD2258941.1"/>
    </source>
</evidence>
<dbReference type="Proteomes" id="UP001597373">
    <property type="component" value="Unassembled WGS sequence"/>
</dbReference>
<evidence type="ECO:0000259" key="9">
    <source>
        <dbReference type="Pfam" id="PF02782"/>
    </source>
</evidence>
<evidence type="ECO:0000313" key="11">
    <source>
        <dbReference type="Proteomes" id="UP001597373"/>
    </source>
</evidence>
<feature type="domain" description="Carbohydrate kinase FGGY N-terminal" evidence="8">
    <location>
        <begin position="4"/>
        <end position="219"/>
    </location>
</feature>
<gene>
    <name evidence="10" type="ORF">ACFSMZ_04090</name>
</gene>
<dbReference type="PANTHER" id="PTHR10196">
    <property type="entry name" value="SUGAR KINASE"/>
    <property type="match status" value="1"/>
</dbReference>
<dbReference type="InterPro" id="IPR018483">
    <property type="entry name" value="Carb_kinase_FGGY_CS"/>
</dbReference>
<dbReference type="InterPro" id="IPR018484">
    <property type="entry name" value="FGGY_N"/>
</dbReference>
<dbReference type="EMBL" id="JBHUIR010000017">
    <property type="protein sequence ID" value="MFD2258941.1"/>
    <property type="molecule type" value="Genomic_DNA"/>
</dbReference>
<keyword evidence="2 7" id="KW-0808">Transferase</keyword>
<evidence type="ECO:0000256" key="4">
    <source>
        <dbReference type="ARBA" id="ARBA00022777"/>
    </source>
</evidence>
<feature type="domain" description="Carbohydrate kinase FGGY C-terminal" evidence="9">
    <location>
        <begin position="242"/>
        <end position="428"/>
    </location>
</feature>
<keyword evidence="11" id="KW-1185">Reference proteome</keyword>
<evidence type="ECO:0000256" key="6">
    <source>
        <dbReference type="ARBA" id="ARBA00043149"/>
    </source>
</evidence>
<organism evidence="10 11">
    <name type="scientific">Chelativorans composti</name>
    <dbReference type="NCBI Taxonomy" id="768533"/>
    <lineage>
        <taxon>Bacteria</taxon>
        <taxon>Pseudomonadati</taxon>
        <taxon>Pseudomonadota</taxon>
        <taxon>Alphaproteobacteria</taxon>
        <taxon>Hyphomicrobiales</taxon>
        <taxon>Phyllobacteriaceae</taxon>
        <taxon>Chelativorans</taxon>
    </lineage>
</organism>
<reference evidence="11" key="1">
    <citation type="journal article" date="2019" name="Int. J. Syst. Evol. Microbiol.">
        <title>The Global Catalogue of Microorganisms (GCM) 10K type strain sequencing project: providing services to taxonomists for standard genome sequencing and annotation.</title>
        <authorList>
            <consortium name="The Broad Institute Genomics Platform"/>
            <consortium name="The Broad Institute Genome Sequencing Center for Infectious Disease"/>
            <person name="Wu L."/>
            <person name="Ma J."/>
        </authorList>
    </citation>
    <scope>NUCLEOTIDE SEQUENCE [LARGE SCALE GENOMIC DNA]</scope>
    <source>
        <strain evidence="11">KCTC 23707</strain>
    </source>
</reference>